<keyword evidence="2" id="KW-1185">Reference proteome</keyword>
<proteinExistence type="predicted"/>
<sequence length="995" mass="111375">MFDLKKRNSLTLNCSHEAEEFRRVAVRRKVKGPAVDCHASRPVPPKPAHLQSPLRAGQAQAHSSSTGKLLPQQVNGTEQDQSPSRGCGVSVSCVSPGNNCLGSPSPVRGRGNSFFNGVSEAHMSSARHTQGIPNLTSSPVLGSLSPGKRGIQSCSPLREGGHSPAKLSPRNQSPLAGLLRTTSPVQGRMGSYSPAKNSKSWLGLHRIPSGKMEGQEKRAGKSLSVPDLIVYLDESRIPAETVERSPLKLVQSPNCNRSAITIKAPFSHGLNHSTNEAHLSGNGREHSQGEMNGILQGEDCTIANVKEINDQMEGKIPIGYGSKYSCQWNEMTAENDGIHSESKVEQNDEEKGKEGGGGEPKDEENPEQKLYKIANELLQTERAYVARLHLLDKVFCSRLTEEAGRCSFPPEVIKNIFSNVSSIYAFHNEFLLPDLENCISHWYESPGLGNVMLQHAPFLRMYADYVRNFDQAMELVRTWTERSSAFRSTIQDIQSQEVCGSLTLQHHMLEPVQRVPRYEMLLRDYLKKLPEDNPDYKLAQKSLQTISMAATHSNSAIQKAENLKRLLEIYEMVGEEEVVNPTNEFIKEGRLLKLAARNTSAMERHLFLFNNFLLCCTPKFSLVGQRFTVRCRIGVDGMQVQQTTNEDHPYTFQVSGKERTLELQTRHFLQLFRGDPEAFPGQPRDIVSPACPGSSPRPPPGGTCLEHLPREVSRGHPKQMPKPPQLTPFNVKEQRLYSELLPSDRASHPISKGAPSPPAEETHFGRLYPRSCPFGHYPNSEQDRDEWIKVIQEAMDVFQKKNETFKVASKELNVEEPTEELGRRAPRWIRDNEVTMCMKCHEPFNALTRRRHHCRACGCVVCWKCSDNKVALEYDGNKLNKVCKACYSILTTQRGERMEGKKRRMLESEISPMSSNSVISGFLLYGDNPKTWKQVWSIITRTEPLVLCLYTAPQVGCEGAEATANKRSAGRYTTTKLIPEKFLEAQTVLKTPRSQ</sequence>
<accession>A0ACB8WGC4</accession>
<evidence type="ECO:0000313" key="1">
    <source>
        <dbReference type="EMBL" id="KAI3366887.1"/>
    </source>
</evidence>
<dbReference type="Proteomes" id="UP000831701">
    <property type="component" value="Chromosome 10"/>
</dbReference>
<comment type="caution">
    <text evidence="1">The sequence shown here is derived from an EMBL/GenBank/DDBJ whole genome shotgun (WGS) entry which is preliminary data.</text>
</comment>
<protein>
    <submittedName>
        <fullName evidence="1">Uncharacterized protein</fullName>
    </submittedName>
</protein>
<gene>
    <name evidence="1" type="ORF">L3Q82_009530</name>
</gene>
<evidence type="ECO:0000313" key="2">
    <source>
        <dbReference type="Proteomes" id="UP000831701"/>
    </source>
</evidence>
<organism evidence="1 2">
    <name type="scientific">Scortum barcoo</name>
    <name type="common">barcoo grunter</name>
    <dbReference type="NCBI Taxonomy" id="214431"/>
    <lineage>
        <taxon>Eukaryota</taxon>
        <taxon>Metazoa</taxon>
        <taxon>Chordata</taxon>
        <taxon>Craniata</taxon>
        <taxon>Vertebrata</taxon>
        <taxon>Euteleostomi</taxon>
        <taxon>Actinopterygii</taxon>
        <taxon>Neopterygii</taxon>
        <taxon>Teleostei</taxon>
        <taxon>Neoteleostei</taxon>
        <taxon>Acanthomorphata</taxon>
        <taxon>Eupercaria</taxon>
        <taxon>Centrarchiformes</taxon>
        <taxon>Terapontoidei</taxon>
        <taxon>Terapontidae</taxon>
        <taxon>Scortum</taxon>
    </lineage>
</organism>
<dbReference type="EMBL" id="CM041540">
    <property type="protein sequence ID" value="KAI3366887.1"/>
    <property type="molecule type" value="Genomic_DNA"/>
</dbReference>
<reference evidence="1" key="1">
    <citation type="submission" date="2022-04" db="EMBL/GenBank/DDBJ databases">
        <title>Jade perch genome.</title>
        <authorList>
            <person name="Chao B."/>
        </authorList>
    </citation>
    <scope>NUCLEOTIDE SEQUENCE</scope>
    <source>
        <strain evidence="1">CB-2022</strain>
    </source>
</reference>
<name>A0ACB8WGC4_9TELE</name>